<evidence type="ECO:0000256" key="5">
    <source>
        <dbReference type="ARBA" id="ARBA00022519"/>
    </source>
</evidence>
<dbReference type="GO" id="GO:0005886">
    <property type="term" value="C:plasma membrane"/>
    <property type="evidence" value="ECO:0007669"/>
    <property type="project" value="UniProtKB-SubCell"/>
</dbReference>
<feature type="domain" description="T2SS protein K first SAM-like" evidence="10">
    <location>
        <begin position="83"/>
        <end position="173"/>
    </location>
</feature>
<evidence type="ECO:0000256" key="2">
    <source>
        <dbReference type="ARBA" id="ARBA00007246"/>
    </source>
</evidence>
<keyword evidence="3" id="KW-0813">Transport</keyword>
<dbReference type="RefSeq" id="WP_052634129.1">
    <property type="nucleotide sequence ID" value="NZ_CP011144.1"/>
</dbReference>
<accession>A0A0E3UPY1</accession>
<dbReference type="Proteomes" id="UP000033067">
    <property type="component" value="Chromosome"/>
</dbReference>
<dbReference type="GO" id="GO:0009306">
    <property type="term" value="P:protein secretion"/>
    <property type="evidence" value="ECO:0007669"/>
    <property type="project" value="InterPro"/>
</dbReference>
<dbReference type="Pfam" id="PF21687">
    <property type="entry name" value="T2SSK_1st"/>
    <property type="match status" value="1"/>
</dbReference>
<evidence type="ECO:0000256" key="6">
    <source>
        <dbReference type="ARBA" id="ARBA00022692"/>
    </source>
</evidence>
<dbReference type="KEGG" id="psuw:WQ53_16030"/>
<keyword evidence="5" id="KW-0997">Cell inner membrane</keyword>
<organism evidence="11 12">
    <name type="scientific">Pseudoxanthomonas suwonensis</name>
    <dbReference type="NCBI Taxonomy" id="314722"/>
    <lineage>
        <taxon>Bacteria</taxon>
        <taxon>Pseudomonadati</taxon>
        <taxon>Pseudomonadota</taxon>
        <taxon>Gammaproteobacteria</taxon>
        <taxon>Lysobacterales</taxon>
        <taxon>Lysobacteraceae</taxon>
        <taxon>Pseudoxanthomonas</taxon>
    </lineage>
</organism>
<proteinExistence type="inferred from homology"/>
<dbReference type="PANTHER" id="PTHR38831:SF2">
    <property type="entry name" value="TYPE II SECRETION SYSTEM PROTEIN K"/>
    <property type="match status" value="1"/>
</dbReference>
<dbReference type="InterPro" id="IPR038072">
    <property type="entry name" value="GspK_central_sf"/>
</dbReference>
<evidence type="ECO:0000256" key="8">
    <source>
        <dbReference type="ARBA" id="ARBA00022989"/>
    </source>
</evidence>
<keyword evidence="7" id="KW-0653">Protein transport</keyword>
<keyword evidence="12" id="KW-1185">Reference proteome</keyword>
<comment type="similarity">
    <text evidence="2">Belongs to the GSP K family.</text>
</comment>
<name>A0A0E3UPY1_9GAMM</name>
<keyword evidence="4" id="KW-1003">Cell membrane</keyword>
<evidence type="ECO:0000256" key="9">
    <source>
        <dbReference type="ARBA" id="ARBA00023136"/>
    </source>
</evidence>
<dbReference type="EMBL" id="CP011144">
    <property type="protein sequence ID" value="AKC88456.1"/>
    <property type="molecule type" value="Genomic_DNA"/>
</dbReference>
<dbReference type="InterPro" id="IPR005628">
    <property type="entry name" value="GspK"/>
</dbReference>
<keyword evidence="6" id="KW-0812">Transmembrane</keyword>
<dbReference type="Gene3D" id="1.10.40.60">
    <property type="entry name" value="EpsJ-like"/>
    <property type="match status" value="1"/>
</dbReference>
<evidence type="ECO:0000259" key="10">
    <source>
        <dbReference type="Pfam" id="PF21687"/>
    </source>
</evidence>
<dbReference type="SUPFAM" id="SSF158544">
    <property type="entry name" value="GspK insert domain-like"/>
    <property type="match status" value="1"/>
</dbReference>
<evidence type="ECO:0000256" key="3">
    <source>
        <dbReference type="ARBA" id="ARBA00022448"/>
    </source>
</evidence>
<evidence type="ECO:0000256" key="1">
    <source>
        <dbReference type="ARBA" id="ARBA00004533"/>
    </source>
</evidence>
<reference evidence="11 12" key="1">
    <citation type="journal article" date="2015" name="Genome Announc.">
        <title>Complete Genome Sequence of Pseudoxanthomonas suwonensis Strain J1, a Cellulose-Degrading Bacterium Isolated from Leaf- and Wood-Enriched Soil.</title>
        <authorList>
            <person name="Hou L."/>
            <person name="Jiang J."/>
            <person name="Xu Z."/>
            <person name="Zhou Y."/>
            <person name="Leung F.C."/>
        </authorList>
    </citation>
    <scope>NUCLEOTIDE SEQUENCE [LARGE SCALE GENOMIC DNA]</scope>
    <source>
        <strain evidence="11 12">J1</strain>
    </source>
</reference>
<sequence>MMVATIGAFALASRVEMLQGKVQADGAQAQEIARAGIEYAMARLADPHPQRRWAADGRTYAWSFAGASVELRIVDESGKVDINHADPALLAALLYAVGAEPSAAQQLAGAIVDWRDPDSLTQPGGGAEDPAYAAAGRAYGAKDAPFQSVAELHQVLGMTPELFVGLAPHLTVFSGLSRPNAEFASAPVRAALGLDTARIGQERRSGQAIAGTGTYSIESHATLADGREAVLRATVRRGGAVPGAAYAVMRWETGTLAR</sequence>
<dbReference type="AlphaFoldDB" id="A0A0E3UPY1"/>
<gene>
    <name evidence="11" type="ORF">WQ53_16030</name>
</gene>
<evidence type="ECO:0000256" key="4">
    <source>
        <dbReference type="ARBA" id="ARBA00022475"/>
    </source>
</evidence>
<dbReference type="InterPro" id="IPR049031">
    <property type="entry name" value="T2SSK_SAM-like_1st"/>
</dbReference>
<evidence type="ECO:0000256" key="7">
    <source>
        <dbReference type="ARBA" id="ARBA00022927"/>
    </source>
</evidence>
<protein>
    <submittedName>
        <fullName evidence="11">General secretion pathway protein GspK</fullName>
    </submittedName>
</protein>
<dbReference type="PATRIC" id="fig|314722.6.peg.3472"/>
<keyword evidence="8" id="KW-1133">Transmembrane helix</keyword>
<evidence type="ECO:0000313" key="11">
    <source>
        <dbReference type="EMBL" id="AKC88456.1"/>
    </source>
</evidence>
<dbReference type="PANTHER" id="PTHR38831">
    <property type="entry name" value="TYPE II SECRETION SYSTEM PROTEIN K"/>
    <property type="match status" value="1"/>
</dbReference>
<comment type="subcellular location">
    <subcellularLocation>
        <location evidence="1">Cell inner membrane</location>
    </subcellularLocation>
</comment>
<keyword evidence="9" id="KW-0472">Membrane</keyword>
<evidence type="ECO:0000313" key="12">
    <source>
        <dbReference type="Proteomes" id="UP000033067"/>
    </source>
</evidence>